<sequence>MGQEPEGCVQVDEETLFASFSLPLTLQADERREANGLRHGDFLRYRRYCTARLDRLRASLDLRQGRHRYQAKKLPLIIRDERVLLLVQAQAERAWSYGMQLKGENAAAAVSNPRVRAHAIRRLSKALLHAELLEALCNSQTPALFAPPLPCAEKSGKACAAAKKEGDAAPANKKEEIRHGLLARPHALTQEEIASYFASLPCELVPLCDEKTKIEARAYRLSMRAALLQEQERWDQAAETLQELQQAYAHLKRVSSTQDKEQALFKKLLNEVEPQLRLCAFHAGGVASFARAAAAASVSASGGGGAAAAAAGGGAWMARAAKAARSEGPSLAVWRGEEICVSADRPRAGILGATALLESTHFLSNAEVEALAKGGKPAADVEDKLQKLSPDDEDRLVAKYGELSNRFRLCVDLIHAEMLRQPDAPSWLVAEGFCLDVSRCLEVERDVLLLLRFFFGLRRSNEKSQTAGGSRRAHASRGDVGARYASLLQQGVGKMMEEENLDEARRQRMQQWTRSAKDSRALCLAVFDASIGKVAEAYVLSAAVASRTKPLAPHSQLASLDDPQGRLDVFFVALERVVAQLAHRFEARYLAALVREDLKASGAETVETASALAVPAFPVATLRREKVADAQTASAKKLSAHSEMIAAATHYVLPRLEPVPCKPLLFDLAITAYGPPDLKARSEGTGSKRAALRGFVKSLFGR</sequence>
<dbReference type="CDD" id="cd15481">
    <property type="entry name" value="SRP68-RBD"/>
    <property type="match status" value="1"/>
</dbReference>
<dbReference type="VEuPathDB" id="ToxoDB:BESB_084090"/>
<evidence type="ECO:0000256" key="9">
    <source>
        <dbReference type="ARBA" id="ARBA00029498"/>
    </source>
</evidence>
<evidence type="ECO:0000256" key="5">
    <source>
        <dbReference type="ARBA" id="ARBA00022884"/>
    </source>
</evidence>
<evidence type="ECO:0000313" key="10">
    <source>
        <dbReference type="EMBL" id="PFH33210.1"/>
    </source>
</evidence>
<name>A0A2A9MCT7_BESBE</name>
<dbReference type="GO" id="GO:0005786">
    <property type="term" value="C:signal recognition particle, endoplasmic reticulum targeting"/>
    <property type="evidence" value="ECO:0007669"/>
    <property type="project" value="UniProtKB-KW"/>
</dbReference>
<evidence type="ECO:0000256" key="6">
    <source>
        <dbReference type="ARBA" id="ARBA00023135"/>
    </source>
</evidence>
<evidence type="ECO:0000256" key="2">
    <source>
        <dbReference type="ARBA" id="ARBA00004604"/>
    </source>
</evidence>
<protein>
    <recommendedName>
        <fullName evidence="9">Signal recognition particle subunit SRP68</fullName>
    </recommendedName>
</protein>
<comment type="caution">
    <text evidence="10">The sequence shown here is derived from an EMBL/GenBank/DDBJ whole genome shotgun (WGS) entry which is preliminary data.</text>
</comment>
<dbReference type="Proteomes" id="UP000224006">
    <property type="component" value="Chromosome VIII"/>
</dbReference>
<dbReference type="InterPro" id="IPR038253">
    <property type="entry name" value="SRP68_N_sf"/>
</dbReference>
<dbReference type="InterPro" id="IPR034652">
    <property type="entry name" value="SRP68-RBD"/>
</dbReference>
<dbReference type="GO" id="GO:0005047">
    <property type="term" value="F:signal recognition particle binding"/>
    <property type="evidence" value="ECO:0007669"/>
    <property type="project" value="InterPro"/>
</dbReference>
<keyword evidence="5" id="KW-0694">RNA-binding</keyword>
<dbReference type="GO" id="GO:0006614">
    <property type="term" value="P:SRP-dependent cotranslational protein targeting to membrane"/>
    <property type="evidence" value="ECO:0007669"/>
    <property type="project" value="InterPro"/>
</dbReference>
<organism evidence="10 11">
    <name type="scientific">Besnoitia besnoiti</name>
    <name type="common">Apicomplexan protozoan</name>
    <dbReference type="NCBI Taxonomy" id="94643"/>
    <lineage>
        <taxon>Eukaryota</taxon>
        <taxon>Sar</taxon>
        <taxon>Alveolata</taxon>
        <taxon>Apicomplexa</taxon>
        <taxon>Conoidasida</taxon>
        <taxon>Coccidia</taxon>
        <taxon>Eucoccidiorida</taxon>
        <taxon>Eimeriorina</taxon>
        <taxon>Sarcocystidae</taxon>
        <taxon>Besnoitia</taxon>
    </lineage>
</organism>
<dbReference type="InterPro" id="IPR026258">
    <property type="entry name" value="SRP68"/>
</dbReference>
<dbReference type="PANTHER" id="PTHR12860:SF0">
    <property type="entry name" value="SIGNAL RECOGNITION PARTICLE SUBUNIT SRP68"/>
    <property type="match status" value="1"/>
</dbReference>
<dbReference type="GO" id="GO:0030942">
    <property type="term" value="F:endoplasmic reticulum signal peptide binding"/>
    <property type="evidence" value="ECO:0007669"/>
    <property type="project" value="InterPro"/>
</dbReference>
<comment type="subcellular location">
    <subcellularLocation>
        <location evidence="1">Cytoplasm</location>
    </subcellularLocation>
    <subcellularLocation>
        <location evidence="2">Nucleus</location>
        <location evidence="2">Nucleolus</location>
    </subcellularLocation>
</comment>
<dbReference type="RefSeq" id="XP_029217219.1">
    <property type="nucleotide sequence ID" value="XM_029366759.1"/>
</dbReference>
<keyword evidence="11" id="KW-1185">Reference proteome</keyword>
<dbReference type="Pfam" id="PF16969">
    <property type="entry name" value="SRP68"/>
    <property type="match status" value="3"/>
</dbReference>
<reference evidence="10 11" key="1">
    <citation type="submission" date="2017-09" db="EMBL/GenBank/DDBJ databases">
        <title>Genome sequencing of Besnoitia besnoiti strain Bb-Ger1.</title>
        <authorList>
            <person name="Schares G."/>
            <person name="Venepally P."/>
            <person name="Lorenzi H.A."/>
        </authorList>
    </citation>
    <scope>NUCLEOTIDE SEQUENCE [LARGE SCALE GENOMIC DNA]</scope>
    <source>
        <strain evidence="10 11">Bb-Ger1</strain>
    </source>
</reference>
<dbReference type="AlphaFoldDB" id="A0A2A9MCT7"/>
<evidence type="ECO:0000256" key="4">
    <source>
        <dbReference type="ARBA" id="ARBA00022490"/>
    </source>
</evidence>
<dbReference type="GeneID" id="40313335"/>
<gene>
    <name evidence="10" type="ORF">BESB_084090</name>
</gene>
<keyword evidence="6" id="KW-0733">Signal recognition particle</keyword>
<dbReference type="GO" id="GO:0005730">
    <property type="term" value="C:nucleolus"/>
    <property type="evidence" value="ECO:0007669"/>
    <property type="project" value="UniProtKB-SubCell"/>
</dbReference>
<evidence type="ECO:0000313" key="11">
    <source>
        <dbReference type="Proteomes" id="UP000224006"/>
    </source>
</evidence>
<dbReference type="GO" id="GO:0008312">
    <property type="term" value="F:7S RNA binding"/>
    <property type="evidence" value="ECO:0007669"/>
    <property type="project" value="InterPro"/>
</dbReference>
<dbReference type="STRING" id="94643.A0A2A9MCT7"/>
<evidence type="ECO:0000256" key="7">
    <source>
        <dbReference type="ARBA" id="ARBA00023242"/>
    </source>
</evidence>
<evidence type="ECO:0000256" key="1">
    <source>
        <dbReference type="ARBA" id="ARBA00004496"/>
    </source>
</evidence>
<evidence type="ECO:0000256" key="3">
    <source>
        <dbReference type="ARBA" id="ARBA00009352"/>
    </source>
</evidence>
<proteinExistence type="inferred from homology"/>
<dbReference type="Gene3D" id="1.10.3450.40">
    <property type="entry name" value="Signal recognition particle, SRP68 subunit, RNA-binding domain"/>
    <property type="match status" value="1"/>
</dbReference>
<dbReference type="KEGG" id="bbes:BESB_084090"/>
<evidence type="ECO:0000256" key="8">
    <source>
        <dbReference type="ARBA" id="ARBA00023274"/>
    </source>
</evidence>
<keyword evidence="4" id="KW-0963">Cytoplasm</keyword>
<keyword evidence="7" id="KW-0539">Nucleus</keyword>
<comment type="similarity">
    <text evidence="3">Belongs to the SRP68 family.</text>
</comment>
<dbReference type="PANTHER" id="PTHR12860">
    <property type="entry name" value="SIGNAL RECOGNITION PARTICLE 68 KDA PROTEIN"/>
    <property type="match status" value="1"/>
</dbReference>
<dbReference type="EMBL" id="NWUJ01000009">
    <property type="protein sequence ID" value="PFH33210.1"/>
    <property type="molecule type" value="Genomic_DNA"/>
</dbReference>
<dbReference type="OrthoDB" id="10255118at2759"/>
<accession>A0A2A9MCT7</accession>
<keyword evidence="8" id="KW-0687">Ribonucleoprotein</keyword>